<comment type="caution">
    <text evidence="1">The sequence shown here is derived from an EMBL/GenBank/DDBJ whole genome shotgun (WGS) entry which is preliminary data.</text>
</comment>
<gene>
    <name evidence="1" type="ORF">PanWU01x14_352170</name>
</gene>
<dbReference type="EMBL" id="JXTB01000722">
    <property type="protein sequence ID" value="PON33521.1"/>
    <property type="molecule type" value="Genomic_DNA"/>
</dbReference>
<accession>A0A2P5AAG0</accession>
<reference evidence="2" key="1">
    <citation type="submission" date="2016-06" db="EMBL/GenBank/DDBJ databases">
        <title>Parallel loss of symbiosis genes in relatives of nitrogen-fixing non-legume Parasponia.</title>
        <authorList>
            <person name="Van Velzen R."/>
            <person name="Holmer R."/>
            <person name="Bu F."/>
            <person name="Rutten L."/>
            <person name="Van Zeijl A."/>
            <person name="Liu W."/>
            <person name="Santuari L."/>
            <person name="Cao Q."/>
            <person name="Sharma T."/>
            <person name="Shen D."/>
            <person name="Roswanjaya Y."/>
            <person name="Wardhani T."/>
            <person name="Kalhor M.S."/>
            <person name="Jansen J."/>
            <person name="Van den Hoogen J."/>
            <person name="Gungor B."/>
            <person name="Hartog M."/>
            <person name="Hontelez J."/>
            <person name="Verver J."/>
            <person name="Yang W.-C."/>
            <person name="Schijlen E."/>
            <person name="Repin R."/>
            <person name="Schilthuizen M."/>
            <person name="Schranz E."/>
            <person name="Heidstra R."/>
            <person name="Miyata K."/>
            <person name="Fedorova E."/>
            <person name="Kohlen W."/>
            <person name="Bisseling T."/>
            <person name="Smit S."/>
            <person name="Geurts R."/>
        </authorList>
    </citation>
    <scope>NUCLEOTIDE SEQUENCE [LARGE SCALE GENOMIC DNA]</scope>
    <source>
        <strain evidence="2">cv. WU1-14</strain>
    </source>
</reference>
<evidence type="ECO:0008006" key="3">
    <source>
        <dbReference type="Google" id="ProtNLM"/>
    </source>
</evidence>
<sequence length="70" mass="7471">MQWILQKNAMIGGALTGAVVSIASSNDKDNVLVNAITGGAIAIAAEFYTISPEDWNQDSTWGLFPDSKEQ</sequence>
<evidence type="ECO:0000313" key="2">
    <source>
        <dbReference type="Proteomes" id="UP000237105"/>
    </source>
</evidence>
<proteinExistence type="predicted"/>
<protein>
    <recommendedName>
        <fullName evidence="3">Mitochondrial inner membrane translocase subunit</fullName>
    </recommendedName>
</protein>
<keyword evidence="2" id="KW-1185">Reference proteome</keyword>
<name>A0A2P5AAG0_PARAD</name>
<organism evidence="1 2">
    <name type="scientific">Parasponia andersonii</name>
    <name type="common">Sponia andersonii</name>
    <dbReference type="NCBI Taxonomy" id="3476"/>
    <lineage>
        <taxon>Eukaryota</taxon>
        <taxon>Viridiplantae</taxon>
        <taxon>Streptophyta</taxon>
        <taxon>Embryophyta</taxon>
        <taxon>Tracheophyta</taxon>
        <taxon>Spermatophyta</taxon>
        <taxon>Magnoliopsida</taxon>
        <taxon>eudicotyledons</taxon>
        <taxon>Gunneridae</taxon>
        <taxon>Pentapetalae</taxon>
        <taxon>rosids</taxon>
        <taxon>fabids</taxon>
        <taxon>Rosales</taxon>
        <taxon>Cannabaceae</taxon>
        <taxon>Parasponia</taxon>
    </lineage>
</organism>
<dbReference type="OrthoDB" id="10421238at2759"/>
<evidence type="ECO:0000313" key="1">
    <source>
        <dbReference type="EMBL" id="PON33521.1"/>
    </source>
</evidence>
<dbReference type="AlphaFoldDB" id="A0A2P5AAG0"/>
<dbReference type="Proteomes" id="UP000237105">
    <property type="component" value="Unassembled WGS sequence"/>
</dbReference>